<organism evidence="1 2">
    <name type="scientific">Pseudoloma neurophilia</name>
    <dbReference type="NCBI Taxonomy" id="146866"/>
    <lineage>
        <taxon>Eukaryota</taxon>
        <taxon>Fungi</taxon>
        <taxon>Fungi incertae sedis</taxon>
        <taxon>Microsporidia</taxon>
        <taxon>Pseudoloma</taxon>
    </lineage>
</organism>
<keyword evidence="2" id="KW-1185">Reference proteome</keyword>
<gene>
    <name evidence="1" type="ORF">M153_72630001136</name>
</gene>
<comment type="caution">
    <text evidence="1">The sequence shown here is derived from an EMBL/GenBank/DDBJ whole genome shotgun (WGS) entry which is preliminary data.</text>
</comment>
<dbReference type="Proteomes" id="UP000051530">
    <property type="component" value="Unassembled WGS sequence"/>
</dbReference>
<dbReference type="VEuPathDB" id="MicrosporidiaDB:M153_72630001136"/>
<dbReference type="EMBL" id="LGUB01001000">
    <property type="protein sequence ID" value="KRH92346.1"/>
    <property type="molecule type" value="Genomic_DNA"/>
</dbReference>
<evidence type="ECO:0000313" key="2">
    <source>
        <dbReference type="Proteomes" id="UP000051530"/>
    </source>
</evidence>
<accession>A0A0R0LSP7</accession>
<sequence>YSESDTNQMLQSRLAIPLLIESQLKKIITFLTPKIFYKRNTITHLNEYLKLLDQILKINGFDFSYLSDDLKPKIEKFQEKRMLMAKMEILQILDY</sequence>
<feature type="non-terminal residue" evidence="1">
    <location>
        <position position="1"/>
    </location>
</feature>
<protein>
    <submittedName>
        <fullName evidence="1">Uncharacterized protein</fullName>
    </submittedName>
</protein>
<dbReference type="AlphaFoldDB" id="A0A0R0LSP7"/>
<evidence type="ECO:0000313" key="1">
    <source>
        <dbReference type="EMBL" id="KRH92346.1"/>
    </source>
</evidence>
<reference evidence="1 2" key="1">
    <citation type="submission" date="2015-07" db="EMBL/GenBank/DDBJ databases">
        <title>The genome of Pseudoloma neurophilia, a relevant intracellular parasite of the zebrafish.</title>
        <authorList>
            <person name="Ndikumana S."/>
            <person name="Pelin A."/>
            <person name="Sanders J."/>
            <person name="Corradi N."/>
        </authorList>
    </citation>
    <scope>NUCLEOTIDE SEQUENCE [LARGE SCALE GENOMIC DNA]</scope>
    <source>
        <strain evidence="1 2">MK1</strain>
    </source>
</reference>
<name>A0A0R0LSP7_9MICR</name>
<proteinExistence type="predicted"/>